<evidence type="ECO:0000313" key="5">
    <source>
        <dbReference type="Proteomes" id="UP000619265"/>
    </source>
</evidence>
<dbReference type="PANTHER" id="PTHR45125:SF3">
    <property type="entry name" value="NO-APICAL-MERISTEM-ASSOCIATED CARBOXY-TERMINAL DOMAIN PROTEIN"/>
    <property type="match status" value="1"/>
</dbReference>
<dbReference type="Proteomes" id="UP000619265">
    <property type="component" value="Unassembled WGS sequence"/>
</dbReference>
<name>A0A833WDC7_JUGRE</name>
<dbReference type="EMBL" id="LIHL02000015">
    <property type="protein sequence ID" value="KAF5444698.1"/>
    <property type="molecule type" value="Genomic_DNA"/>
</dbReference>
<feature type="coiled-coil region" evidence="1">
    <location>
        <begin position="178"/>
        <end position="205"/>
    </location>
</feature>
<reference evidence="4" key="1">
    <citation type="submission" date="2015-10" db="EMBL/GenBank/DDBJ databases">
        <authorList>
            <person name="Martinez-Garcia P.J."/>
            <person name="Crepeau M.W."/>
            <person name="Puiu D."/>
            <person name="Gonzalez-Ibeas D."/>
            <person name="Whalen J."/>
            <person name="Stevens K."/>
            <person name="Paul R."/>
            <person name="Butterfield T."/>
            <person name="Britton M."/>
            <person name="Reagan R."/>
            <person name="Chakraborty S."/>
            <person name="Walawage S.L."/>
            <person name="Vasquez-Gross H.A."/>
            <person name="Cardeno C."/>
            <person name="Famula R."/>
            <person name="Pratt K."/>
            <person name="Kuruganti S."/>
            <person name="Aradhya M.K."/>
            <person name="Leslie C.A."/>
            <person name="Dandekar A.M."/>
            <person name="Salzberg S.L."/>
            <person name="Wegrzyn J.L."/>
            <person name="Langley C.H."/>
            <person name="Neale D.B."/>
        </authorList>
    </citation>
    <scope>NUCLEOTIDE SEQUENCE</scope>
    <source>
        <tissue evidence="4">Leaves</tissue>
    </source>
</reference>
<dbReference type="InterPro" id="IPR029466">
    <property type="entry name" value="NAM-associated_C"/>
</dbReference>
<dbReference type="Gramene" id="Jr15_02600_p1">
    <property type="protein sequence ID" value="cds.Jr15_02600_p1"/>
    <property type="gene ID" value="Jr15_02600"/>
</dbReference>
<organism evidence="4 5">
    <name type="scientific">Juglans regia</name>
    <name type="common">English walnut</name>
    <dbReference type="NCBI Taxonomy" id="51240"/>
    <lineage>
        <taxon>Eukaryota</taxon>
        <taxon>Viridiplantae</taxon>
        <taxon>Streptophyta</taxon>
        <taxon>Embryophyta</taxon>
        <taxon>Tracheophyta</taxon>
        <taxon>Spermatophyta</taxon>
        <taxon>Magnoliopsida</taxon>
        <taxon>eudicotyledons</taxon>
        <taxon>Gunneridae</taxon>
        <taxon>Pentapetalae</taxon>
        <taxon>rosids</taxon>
        <taxon>fabids</taxon>
        <taxon>Fagales</taxon>
        <taxon>Juglandaceae</taxon>
        <taxon>Juglans</taxon>
    </lineage>
</organism>
<feature type="domain" description="No apical meristem-associated C-terminal" evidence="3">
    <location>
        <begin position="75"/>
        <end position="215"/>
    </location>
</feature>
<reference evidence="4" key="2">
    <citation type="submission" date="2020-03" db="EMBL/GenBank/DDBJ databases">
        <title>Walnut 2.0.</title>
        <authorList>
            <person name="Marrano A."/>
            <person name="Britton M."/>
            <person name="Zimin A.V."/>
            <person name="Zaini P.A."/>
            <person name="Workman R."/>
            <person name="Puiu D."/>
            <person name="Bianco L."/>
            <person name="Allen B.J."/>
            <person name="Troggio M."/>
            <person name="Leslie C.A."/>
            <person name="Timp W."/>
            <person name="Dendekar A."/>
            <person name="Salzberg S.L."/>
            <person name="Neale D.B."/>
        </authorList>
    </citation>
    <scope>NUCLEOTIDE SEQUENCE</scope>
    <source>
        <tissue evidence="4">Leaves</tissue>
    </source>
</reference>
<dbReference type="PANTHER" id="PTHR45125">
    <property type="entry name" value="F21J9.4-RELATED"/>
    <property type="match status" value="1"/>
</dbReference>
<dbReference type="AlphaFoldDB" id="A0A833WDC7"/>
<gene>
    <name evidence="4" type="ORF">F2P56_033811</name>
</gene>
<proteinExistence type="predicted"/>
<comment type="caution">
    <text evidence="4">The sequence shown here is derived from an EMBL/GenBank/DDBJ whole genome shotgun (WGS) entry which is preliminary data.</text>
</comment>
<sequence>MWEIIYEYYHEYKKPNNPERSIASLTNRWQSIQKCTNKFCVAVAQVESLHPSGTTEVDKIEKAKIMYKKIEKANFTMEHCWCLLRQQPKWQQHQSTLSTRRKPHGRRPASASLTPDGDDILDDNVEVILERPPGKKAAKDKERKRKCRDDVDDEFTHAIARMTAERNTFRIERREFNSKQERDRNEHLALEKKKFEAEIMKLDLDGMKPKQQLYF</sequence>
<evidence type="ECO:0000256" key="2">
    <source>
        <dbReference type="SAM" id="MobiDB-lite"/>
    </source>
</evidence>
<evidence type="ECO:0000313" key="4">
    <source>
        <dbReference type="EMBL" id="KAF5444698.1"/>
    </source>
</evidence>
<evidence type="ECO:0000259" key="3">
    <source>
        <dbReference type="Pfam" id="PF14303"/>
    </source>
</evidence>
<protein>
    <recommendedName>
        <fullName evidence="3">No apical meristem-associated C-terminal domain-containing protein</fullName>
    </recommendedName>
</protein>
<accession>A0A833WDC7</accession>
<feature type="region of interest" description="Disordered" evidence="2">
    <location>
        <begin position="92"/>
        <end position="118"/>
    </location>
</feature>
<evidence type="ECO:0000256" key="1">
    <source>
        <dbReference type="SAM" id="Coils"/>
    </source>
</evidence>
<keyword evidence="1" id="KW-0175">Coiled coil</keyword>
<dbReference type="Pfam" id="PF14303">
    <property type="entry name" value="NAM-associated"/>
    <property type="match status" value="1"/>
</dbReference>